<keyword evidence="1" id="KW-1133">Transmembrane helix</keyword>
<dbReference type="EMBL" id="UGQB01000004">
    <property type="protein sequence ID" value="STZ07204.1"/>
    <property type="molecule type" value="Genomic_DNA"/>
</dbReference>
<evidence type="ECO:0000313" key="3">
    <source>
        <dbReference type="Proteomes" id="UP000254065"/>
    </source>
</evidence>
<keyword evidence="1" id="KW-0472">Membrane</keyword>
<organism evidence="2 3">
    <name type="scientific">Moraxella caprae</name>
    <dbReference type="NCBI Taxonomy" id="90240"/>
    <lineage>
        <taxon>Bacteria</taxon>
        <taxon>Pseudomonadati</taxon>
        <taxon>Pseudomonadota</taxon>
        <taxon>Gammaproteobacteria</taxon>
        <taxon>Moraxellales</taxon>
        <taxon>Moraxellaceae</taxon>
        <taxon>Moraxella</taxon>
    </lineage>
</organism>
<name>A0A378QW40_9GAMM</name>
<keyword evidence="1" id="KW-0812">Transmembrane</keyword>
<accession>A0A378QW40</accession>
<keyword evidence="3" id="KW-1185">Reference proteome</keyword>
<dbReference type="Proteomes" id="UP000254065">
    <property type="component" value="Unassembled WGS sequence"/>
</dbReference>
<dbReference type="AlphaFoldDB" id="A0A378QW40"/>
<reference evidence="2 3" key="1">
    <citation type="submission" date="2018-06" db="EMBL/GenBank/DDBJ databases">
        <authorList>
            <consortium name="Pathogen Informatics"/>
            <person name="Doyle S."/>
        </authorList>
    </citation>
    <scope>NUCLEOTIDE SEQUENCE [LARGE SCALE GENOMIC DNA]</scope>
    <source>
        <strain evidence="2 3">NCTC12877</strain>
    </source>
</reference>
<dbReference type="STRING" id="1122244.GCA_000426885_01717"/>
<proteinExistence type="predicted"/>
<sequence>MRLSEFVKKYQAEFPYYFGIIMVVLLVWFFYWMITHRPPYIVQQEQAKPLVQAYVDKYGATNRFLCDNGIYVEEYIDSYGEITRRVMTNKDLTVKSALRCSDNVSIKTTEMVGGGF</sequence>
<evidence type="ECO:0000256" key="1">
    <source>
        <dbReference type="SAM" id="Phobius"/>
    </source>
</evidence>
<evidence type="ECO:0000313" key="2">
    <source>
        <dbReference type="EMBL" id="STZ07204.1"/>
    </source>
</evidence>
<protein>
    <submittedName>
        <fullName evidence="2">Uncharacterized protein</fullName>
    </submittedName>
</protein>
<feature type="transmembrane region" description="Helical" evidence="1">
    <location>
        <begin position="14"/>
        <end position="34"/>
    </location>
</feature>
<gene>
    <name evidence="2" type="ORF">NCTC12877_00159</name>
</gene>